<sequence>MKSSKCTEWIKLLGQKHVCIAMLENKLSNRRVCSCHFKPEHCTGKVKRQKTKDAVPLILDSRTIPFTDDDIELMREQPRAFQTMSLEKTLDDQEFENFQSKLIQPPVTSMILPNKRPCPEIIETASTSRKKICQFSSACRGLCELEKVKQEQYNKKEGKREQKGQQHSDLHRTYTVRHLSPIETRNSPRATLSDGTDGYPLTDTCEPRAYISTPLLHTSR</sequence>
<keyword evidence="3" id="KW-1185">Reference proteome</keyword>
<evidence type="ECO:0000256" key="1">
    <source>
        <dbReference type="SAM" id="MobiDB-lite"/>
    </source>
</evidence>
<feature type="compositionally biased region" description="Polar residues" evidence="1">
    <location>
        <begin position="183"/>
        <end position="194"/>
    </location>
</feature>
<dbReference type="Proteomes" id="UP000826195">
    <property type="component" value="Unassembled WGS sequence"/>
</dbReference>
<protein>
    <recommendedName>
        <fullName evidence="4">THAP-type domain-containing protein</fullName>
    </recommendedName>
</protein>
<feature type="region of interest" description="Disordered" evidence="1">
    <location>
        <begin position="152"/>
        <end position="204"/>
    </location>
</feature>
<reference evidence="2 3" key="1">
    <citation type="journal article" date="2021" name="J. Hered.">
        <title>A chromosome-level genome assembly of the parasitoid wasp, Cotesia glomerata (Hymenoptera: Braconidae).</title>
        <authorList>
            <person name="Pinto B.J."/>
            <person name="Weis J.J."/>
            <person name="Gamble T."/>
            <person name="Ode P.J."/>
            <person name="Paul R."/>
            <person name="Zaspel J.M."/>
        </authorList>
    </citation>
    <scope>NUCLEOTIDE SEQUENCE [LARGE SCALE GENOMIC DNA]</scope>
    <source>
        <strain evidence="2">CgM1</strain>
    </source>
</reference>
<proteinExistence type="predicted"/>
<dbReference type="AlphaFoldDB" id="A0AAV7ICZ6"/>
<gene>
    <name evidence="2" type="ORF">KQX54_005889</name>
</gene>
<accession>A0AAV7ICZ6</accession>
<dbReference type="EMBL" id="JAHXZJ010001864">
    <property type="protein sequence ID" value="KAH0549081.1"/>
    <property type="molecule type" value="Genomic_DNA"/>
</dbReference>
<comment type="caution">
    <text evidence="2">The sequence shown here is derived from an EMBL/GenBank/DDBJ whole genome shotgun (WGS) entry which is preliminary data.</text>
</comment>
<organism evidence="2 3">
    <name type="scientific">Cotesia glomerata</name>
    <name type="common">Lepidopteran parasitic wasp</name>
    <name type="synonym">Apanteles glomeratus</name>
    <dbReference type="NCBI Taxonomy" id="32391"/>
    <lineage>
        <taxon>Eukaryota</taxon>
        <taxon>Metazoa</taxon>
        <taxon>Ecdysozoa</taxon>
        <taxon>Arthropoda</taxon>
        <taxon>Hexapoda</taxon>
        <taxon>Insecta</taxon>
        <taxon>Pterygota</taxon>
        <taxon>Neoptera</taxon>
        <taxon>Endopterygota</taxon>
        <taxon>Hymenoptera</taxon>
        <taxon>Apocrita</taxon>
        <taxon>Ichneumonoidea</taxon>
        <taxon>Braconidae</taxon>
        <taxon>Microgastrinae</taxon>
        <taxon>Cotesia</taxon>
    </lineage>
</organism>
<feature type="compositionally biased region" description="Basic and acidic residues" evidence="1">
    <location>
        <begin position="152"/>
        <end position="172"/>
    </location>
</feature>
<name>A0AAV7ICZ6_COTGL</name>
<evidence type="ECO:0000313" key="2">
    <source>
        <dbReference type="EMBL" id="KAH0549081.1"/>
    </source>
</evidence>
<evidence type="ECO:0000313" key="3">
    <source>
        <dbReference type="Proteomes" id="UP000826195"/>
    </source>
</evidence>
<evidence type="ECO:0008006" key="4">
    <source>
        <dbReference type="Google" id="ProtNLM"/>
    </source>
</evidence>